<name>A0A6H5GYD7_9HEMI</name>
<feature type="non-terminal residue" evidence="2">
    <location>
        <position position="1"/>
    </location>
</feature>
<reference evidence="2 3" key="1">
    <citation type="submission" date="2020-02" db="EMBL/GenBank/DDBJ databases">
        <authorList>
            <person name="Ferguson B K."/>
        </authorList>
    </citation>
    <scope>NUCLEOTIDE SEQUENCE [LARGE SCALE GENOMIC DNA]</scope>
</reference>
<feature type="region of interest" description="Disordered" evidence="1">
    <location>
        <begin position="124"/>
        <end position="155"/>
    </location>
</feature>
<protein>
    <submittedName>
        <fullName evidence="2">Uncharacterized protein</fullName>
    </submittedName>
</protein>
<dbReference type="EMBL" id="CADCXU010020048">
    <property type="protein sequence ID" value="CAB0008059.1"/>
    <property type="molecule type" value="Genomic_DNA"/>
</dbReference>
<dbReference type="AlphaFoldDB" id="A0A6H5GYD7"/>
<evidence type="ECO:0000313" key="3">
    <source>
        <dbReference type="Proteomes" id="UP000479000"/>
    </source>
</evidence>
<organism evidence="2 3">
    <name type="scientific">Nesidiocoris tenuis</name>
    <dbReference type="NCBI Taxonomy" id="355587"/>
    <lineage>
        <taxon>Eukaryota</taxon>
        <taxon>Metazoa</taxon>
        <taxon>Ecdysozoa</taxon>
        <taxon>Arthropoda</taxon>
        <taxon>Hexapoda</taxon>
        <taxon>Insecta</taxon>
        <taxon>Pterygota</taxon>
        <taxon>Neoptera</taxon>
        <taxon>Paraneoptera</taxon>
        <taxon>Hemiptera</taxon>
        <taxon>Heteroptera</taxon>
        <taxon>Panheteroptera</taxon>
        <taxon>Cimicomorpha</taxon>
        <taxon>Miridae</taxon>
        <taxon>Dicyphina</taxon>
        <taxon>Nesidiocoris</taxon>
    </lineage>
</organism>
<evidence type="ECO:0000313" key="2">
    <source>
        <dbReference type="EMBL" id="CAB0008059.1"/>
    </source>
</evidence>
<keyword evidence="3" id="KW-1185">Reference proteome</keyword>
<accession>A0A6H5GYD7</accession>
<feature type="compositionally biased region" description="Low complexity" evidence="1">
    <location>
        <begin position="1"/>
        <end position="12"/>
    </location>
</feature>
<gene>
    <name evidence="2" type="ORF">NTEN_LOCUS13305</name>
</gene>
<proteinExistence type="predicted"/>
<feature type="region of interest" description="Disordered" evidence="1">
    <location>
        <begin position="1"/>
        <end position="28"/>
    </location>
</feature>
<dbReference type="Proteomes" id="UP000479000">
    <property type="component" value="Unassembled WGS sequence"/>
</dbReference>
<sequence length="176" mass="19624">IIGSSPSSPTSSATIGDPSAHLRLPDLGSSTASDPPVALFKKGNLTKYYYLPRTPFFHHRFENGDVPRIISSVPTHVGDDVLADRGHGRLFDRLSQIRSSSPTIERIPSIVLIWQVGHPSSSHFAQPRSDCPADRLTDHPWASGRPGRRGKWRERQRNTEEVWCVTRTYCKSTPIT</sequence>
<evidence type="ECO:0000256" key="1">
    <source>
        <dbReference type="SAM" id="MobiDB-lite"/>
    </source>
</evidence>